<feature type="region of interest" description="Disordered" evidence="1">
    <location>
        <begin position="155"/>
        <end position="182"/>
    </location>
</feature>
<reference evidence="2 3" key="1">
    <citation type="submission" date="2024-09" db="EMBL/GenBank/DDBJ databases">
        <authorList>
            <person name="Sun Q."/>
            <person name="Mori K."/>
        </authorList>
    </citation>
    <scope>NUCLEOTIDE SEQUENCE [LARGE SCALE GENOMIC DNA]</scope>
    <source>
        <strain evidence="2 3">CCM 7609</strain>
    </source>
</reference>
<keyword evidence="3" id="KW-1185">Reference proteome</keyword>
<gene>
    <name evidence="2" type="ORF">ACFFX0_22810</name>
</gene>
<evidence type="ECO:0000313" key="2">
    <source>
        <dbReference type="EMBL" id="MFB9073874.1"/>
    </source>
</evidence>
<evidence type="ECO:0000313" key="3">
    <source>
        <dbReference type="Proteomes" id="UP001589575"/>
    </source>
</evidence>
<dbReference type="EMBL" id="JBHMFI010000001">
    <property type="protein sequence ID" value="MFB9073874.1"/>
    <property type="molecule type" value="Genomic_DNA"/>
</dbReference>
<name>A0ABV5G4K6_9MICC</name>
<protein>
    <submittedName>
        <fullName evidence="2">Uncharacterized protein</fullName>
    </submittedName>
</protein>
<sequence length="235" mass="24999">MPSMIPAARAKNGRVTVARMSFVQRQVLCALPAVSSTNSSAAFSSKSFARTVSLSVGDRMPGRAVSRTRMFEAVLVRMRADSNRFCAVAGSVSSKPSTTIDAPRPRRQADPSCLSTASSSVCPSTSRALSHTGKGAFPSVIRSLIPVRCQVSAVSDLPDPKSPSITTTSPGMTSGTSIRPKCRSRAVSSTSNDCRRTVRRASERCCSTRARSFELKAAPGPACWRSASRTVTFRC</sequence>
<feature type="region of interest" description="Disordered" evidence="1">
    <location>
        <begin position="94"/>
        <end position="115"/>
    </location>
</feature>
<organism evidence="2 3">
    <name type="scientific">Citricoccus parietis</name>
    <dbReference type="NCBI Taxonomy" id="592307"/>
    <lineage>
        <taxon>Bacteria</taxon>
        <taxon>Bacillati</taxon>
        <taxon>Actinomycetota</taxon>
        <taxon>Actinomycetes</taxon>
        <taxon>Micrococcales</taxon>
        <taxon>Micrococcaceae</taxon>
        <taxon>Citricoccus</taxon>
    </lineage>
</organism>
<evidence type="ECO:0000256" key="1">
    <source>
        <dbReference type="SAM" id="MobiDB-lite"/>
    </source>
</evidence>
<proteinExistence type="predicted"/>
<dbReference type="Proteomes" id="UP001589575">
    <property type="component" value="Unassembled WGS sequence"/>
</dbReference>
<comment type="caution">
    <text evidence="2">The sequence shown here is derived from an EMBL/GenBank/DDBJ whole genome shotgun (WGS) entry which is preliminary data.</text>
</comment>
<accession>A0ABV5G4K6</accession>
<feature type="compositionally biased region" description="Low complexity" evidence="1">
    <location>
        <begin position="162"/>
        <end position="178"/>
    </location>
</feature>